<protein>
    <submittedName>
        <fullName evidence="2">Uncharacterized protein</fullName>
    </submittedName>
</protein>
<comment type="caution">
    <text evidence="2">The sequence shown here is derived from an EMBL/GenBank/DDBJ whole genome shotgun (WGS) entry which is preliminary data.</text>
</comment>
<organism evidence="2 3">
    <name type="scientific">Didymodactylos carnosus</name>
    <dbReference type="NCBI Taxonomy" id="1234261"/>
    <lineage>
        <taxon>Eukaryota</taxon>
        <taxon>Metazoa</taxon>
        <taxon>Spiralia</taxon>
        <taxon>Gnathifera</taxon>
        <taxon>Rotifera</taxon>
        <taxon>Eurotatoria</taxon>
        <taxon>Bdelloidea</taxon>
        <taxon>Philodinida</taxon>
        <taxon>Philodinidae</taxon>
        <taxon>Didymodactylos</taxon>
    </lineage>
</organism>
<evidence type="ECO:0000313" key="2">
    <source>
        <dbReference type="EMBL" id="CAF3795093.1"/>
    </source>
</evidence>
<reference evidence="2" key="1">
    <citation type="submission" date="2021-02" db="EMBL/GenBank/DDBJ databases">
        <authorList>
            <person name="Nowell W R."/>
        </authorList>
    </citation>
    <scope>NUCLEOTIDE SEQUENCE</scope>
</reference>
<dbReference type="Proteomes" id="UP000682733">
    <property type="component" value="Unassembled WGS sequence"/>
</dbReference>
<evidence type="ECO:0000313" key="3">
    <source>
        <dbReference type="Proteomes" id="UP000682733"/>
    </source>
</evidence>
<evidence type="ECO:0000313" key="1">
    <source>
        <dbReference type="EMBL" id="CAF1026651.1"/>
    </source>
</evidence>
<name>A0A8S2JEQ5_9BILA</name>
<dbReference type="EMBL" id="CAJNOK010007175">
    <property type="protein sequence ID" value="CAF1026651.1"/>
    <property type="molecule type" value="Genomic_DNA"/>
</dbReference>
<dbReference type="Gene3D" id="1.25.10.10">
    <property type="entry name" value="Leucine-rich Repeat Variant"/>
    <property type="match status" value="1"/>
</dbReference>
<sequence>MLEVALDAAKGKEVSVGYLDEIRHIAANNPNQSDSYAAKYILCAHAAHYCDFVEPDYFVNLAELLSINHVDIRQCVMWTFATILPIKNFLTPLLIQLLFNSLKDETLGWSISYLFRKMSENDKYISMVPDTKWESMSELLFDKKLSEQVRTTIVYTLSQVFKVRRMVALAPFIKDKFEELVMVDDLPKRLFIATVNALHMMTIVGAILERKTMDRLRQLATNNDAAFIVCIHELLDFLDHKRVLSNAASFMGNSQVKKELTVSQAPSISCCGEESSEPTSKALSPDHKLGTVGYLDRTFNAEVQPRMISFGHSQVWYHSALQRIEKLTALAKTGQLKDQDFDYLLTKFRETSFLGWTKWKTESPIHPIIVTAFRDAAMAEQVISSDIINEILSQLIDALSDQQMRGVEKALTKTNDSAVKQNLIEIYALYVSKGYHVKLDLMSLERNLQDVKTCLTASYLFFKAAVTEKRTFSDRTMRILCQVGMRGEYDIKARNNCLWALAYSIRETKGKQSISSELINNLIEILLSPEMSIKQTAAAALCYYGMDENMVLSAKVLEQLAVLLSEKDQNSLDNIVSLYRKMSKQHEKIPVVALENLARLLQHPEFSLRQKVIWTFKHVVDDGQELSMPIVDLIDLCLDDQELHIRNPAGRTFITYWQDQLVRNGIQISALEFLRQLIEKDYNLPESILQLIEICLYDREPKISSTTIAVVETYVRRRPLRKATIVCLEHLLTTETPSVPNIIAILKTIVGTGHILSKKVIHILGQLILKTNDPNDIVILLTFADRHQPLPKLIDELLRQIYFAQVLKYSTYQLSIEEAVTGLIHLTEQGQQLSFFVLNTLFDLLKSANRQSSLIPIILNVISNGQNINNNEHRALLDRIFLESGDCPSPDLMLIFTQLSRQNQAIPNNVINHLEKLLDNFSINLFIIEIYQHLIERQKPLDSSIIQRILKLLEWNFWKKWSMDFRHRLTSFFNALANNRPNDVNQTHLPSLLRVQQSTAILRELCSAIHTLAVHHQNIQIRTINALLQLLDGEIDTSIQETILKTLKLAQSNSRNQRNHLKKCLPLLDYDPNLDDQSFLKQLRDIVKIGKKLPEVYWTRLSHLLYSCDLNLKKEAATILALTLSSSPNPPKKILDAIYLTLSDESISVHTLPLLLSSASPWPSSVIDDLLYLVQHSKQPTIQQQGKQLLITQKERNVKQLSQDADNIIRKSFNILRFQISRDYVKYSEELLQSIPLPSIIDQDRLARETTVQQCLGTIQTLFFVEYLEPTTFELPATQWSRQCLCIDLLTRCSDRSPARILNFYHQLTQFEIFKQYQLYNDQRDDFVRTLIEKQRSYDFNLATIIQILIYSKTSTDQAMKLLQSKEDNWFFQIRLYFIQSILNQSSSNTLYSQTVLNHLIERI</sequence>
<dbReference type="SUPFAM" id="SSF48371">
    <property type="entry name" value="ARM repeat"/>
    <property type="match status" value="2"/>
</dbReference>
<dbReference type="EMBL" id="CAJOBA010007186">
    <property type="protein sequence ID" value="CAF3795093.1"/>
    <property type="molecule type" value="Genomic_DNA"/>
</dbReference>
<proteinExistence type="predicted"/>
<gene>
    <name evidence="1" type="ORF">OVA965_LOCUS15778</name>
    <name evidence="2" type="ORF">TMI583_LOCUS15787</name>
</gene>
<accession>A0A8S2JEQ5</accession>
<dbReference type="InterPro" id="IPR016024">
    <property type="entry name" value="ARM-type_fold"/>
</dbReference>
<dbReference type="Proteomes" id="UP000677228">
    <property type="component" value="Unassembled WGS sequence"/>
</dbReference>
<dbReference type="InterPro" id="IPR011989">
    <property type="entry name" value="ARM-like"/>
</dbReference>